<evidence type="ECO:0000259" key="1">
    <source>
        <dbReference type="PROSITE" id="PS51186"/>
    </source>
</evidence>
<sequence length="159" mass="18502">MMKLIGSHIYLASPQLKEFPYVWKMLNDKDARKYTGGIPKISYAERELLYAEQCQTFGENGNWEFSIYSKENNDYMGYAGFTFDDVNKRYYLMYGLDRQYWGKGYATDAITLLLAFANKKLNISTIYASVHPENASSIHLLKKFSFAKRDNEDLYILSS</sequence>
<name>A0A248TI27_9BACI</name>
<dbReference type="InterPro" id="IPR051531">
    <property type="entry name" value="N-acetyltransferase"/>
</dbReference>
<dbReference type="Pfam" id="PF13302">
    <property type="entry name" value="Acetyltransf_3"/>
    <property type="match status" value="1"/>
</dbReference>
<dbReference type="EMBL" id="CP022983">
    <property type="protein sequence ID" value="ASV67825.1"/>
    <property type="molecule type" value="Genomic_DNA"/>
</dbReference>
<accession>A0A248TI27</accession>
<dbReference type="InterPro" id="IPR016181">
    <property type="entry name" value="Acyl_CoA_acyltransferase"/>
</dbReference>
<dbReference type="PANTHER" id="PTHR43792">
    <property type="entry name" value="GNAT FAMILY, PUTATIVE (AFU_ORTHOLOGUE AFUA_3G00765)-RELATED-RELATED"/>
    <property type="match status" value="1"/>
</dbReference>
<evidence type="ECO:0000313" key="2">
    <source>
        <dbReference type="EMBL" id="ASV67825.1"/>
    </source>
</evidence>
<dbReference type="Proteomes" id="UP000215137">
    <property type="component" value="Chromosome"/>
</dbReference>
<reference evidence="2 3" key="1">
    <citation type="submission" date="2017-08" db="EMBL/GenBank/DDBJ databases">
        <title>Complete Genome Sequence of Bacillus kochii Oregon-R-modENCODE STRAIN BDGP4, isolated from Drosophila melanogaster gut.</title>
        <authorList>
            <person name="Wan K.H."/>
            <person name="Yu C."/>
            <person name="Park S."/>
            <person name="Hammonds A.S."/>
            <person name="Booth B.W."/>
            <person name="Celniker S.E."/>
        </authorList>
    </citation>
    <scope>NUCLEOTIDE SEQUENCE [LARGE SCALE GENOMIC DNA]</scope>
    <source>
        <strain evidence="2 3">BDGP4</strain>
    </source>
</reference>
<dbReference type="GO" id="GO:0016747">
    <property type="term" value="F:acyltransferase activity, transferring groups other than amino-acyl groups"/>
    <property type="evidence" value="ECO:0007669"/>
    <property type="project" value="InterPro"/>
</dbReference>
<dbReference type="Gene3D" id="3.40.630.30">
    <property type="match status" value="1"/>
</dbReference>
<dbReference type="SUPFAM" id="SSF55729">
    <property type="entry name" value="Acyl-CoA N-acyltransferases (Nat)"/>
    <property type="match status" value="1"/>
</dbReference>
<keyword evidence="3" id="KW-1185">Reference proteome</keyword>
<dbReference type="RefSeq" id="WP_095371394.1">
    <property type="nucleotide sequence ID" value="NZ_CP022983.1"/>
</dbReference>
<organism evidence="2 3">
    <name type="scientific">Cytobacillus kochii</name>
    <dbReference type="NCBI Taxonomy" id="859143"/>
    <lineage>
        <taxon>Bacteria</taxon>
        <taxon>Bacillati</taxon>
        <taxon>Bacillota</taxon>
        <taxon>Bacilli</taxon>
        <taxon>Bacillales</taxon>
        <taxon>Bacillaceae</taxon>
        <taxon>Cytobacillus</taxon>
    </lineage>
</organism>
<dbReference type="KEGG" id="bko:CKF48_11205"/>
<dbReference type="AlphaFoldDB" id="A0A248TI27"/>
<gene>
    <name evidence="2" type="ORF">CKF48_11205</name>
</gene>
<evidence type="ECO:0000313" key="3">
    <source>
        <dbReference type="Proteomes" id="UP000215137"/>
    </source>
</evidence>
<protein>
    <recommendedName>
        <fullName evidence="1">N-acetyltransferase domain-containing protein</fullName>
    </recommendedName>
</protein>
<dbReference type="PANTHER" id="PTHR43792:SF16">
    <property type="entry name" value="N-ACETYLTRANSFERASE DOMAIN-CONTAINING PROTEIN"/>
    <property type="match status" value="1"/>
</dbReference>
<dbReference type="OrthoDB" id="9811523at2"/>
<dbReference type="PROSITE" id="PS51186">
    <property type="entry name" value="GNAT"/>
    <property type="match status" value="1"/>
</dbReference>
<dbReference type="InterPro" id="IPR000182">
    <property type="entry name" value="GNAT_dom"/>
</dbReference>
<feature type="domain" description="N-acetyltransferase" evidence="1">
    <location>
        <begin position="29"/>
        <end position="159"/>
    </location>
</feature>
<proteinExistence type="predicted"/>